<accession>A0A6B9G8F6</accession>
<evidence type="ECO:0000313" key="11">
    <source>
        <dbReference type="EMBL" id="QGY32093.1"/>
    </source>
</evidence>
<dbReference type="InterPro" id="IPR006311">
    <property type="entry name" value="TAT_signal"/>
</dbReference>
<evidence type="ECO:0000256" key="8">
    <source>
        <dbReference type="ARBA" id="ARBA00072277"/>
    </source>
</evidence>
<dbReference type="InterPro" id="IPR036380">
    <property type="entry name" value="Isochorismatase-like_sf"/>
</dbReference>
<dbReference type="SUPFAM" id="SSF52499">
    <property type="entry name" value="Isochorismatase-like hydrolases"/>
    <property type="match status" value="1"/>
</dbReference>
<dbReference type="RefSeq" id="WP_208717990.1">
    <property type="nucleotide sequence ID" value="NZ_CP024770.1"/>
</dbReference>
<dbReference type="EMBL" id="CP024770">
    <property type="protein sequence ID" value="QGY32093.1"/>
    <property type="molecule type" value="Genomic_DNA"/>
</dbReference>
<dbReference type="PROSITE" id="PS51318">
    <property type="entry name" value="TAT"/>
    <property type="match status" value="1"/>
</dbReference>
<protein>
    <recommendedName>
        <fullName evidence="8">Nicotinamidase</fullName>
        <ecNumber evidence="6">3.5.1.19</ecNumber>
    </recommendedName>
    <alternativeName>
        <fullName evidence="7">Nicotinamide deamidase</fullName>
    </alternativeName>
</protein>
<dbReference type="Proteomes" id="UP000502005">
    <property type="component" value="Plasmid pNE1B"/>
</dbReference>
<evidence type="ECO:0000256" key="3">
    <source>
        <dbReference type="ARBA" id="ARBA00022723"/>
    </source>
</evidence>
<evidence type="ECO:0000256" key="4">
    <source>
        <dbReference type="ARBA" id="ARBA00022801"/>
    </source>
</evidence>
<reference evidence="11 12" key="1">
    <citation type="submission" date="2017-11" db="EMBL/GenBank/DDBJ databases">
        <title>Genome sequence of Pantoea cypripedii NE1.</title>
        <authorList>
            <person name="Nascimento F.X."/>
        </authorList>
    </citation>
    <scope>NUCLEOTIDE SEQUENCE [LARGE SCALE GENOMIC DNA]</scope>
    <source>
        <strain evidence="11 12">NE1</strain>
        <plasmid evidence="12">pne1b</plasmid>
    </source>
</reference>
<dbReference type="InterPro" id="IPR000868">
    <property type="entry name" value="Isochorismatase-like_dom"/>
</dbReference>
<keyword evidence="9" id="KW-0732">Signal</keyword>
<dbReference type="GO" id="GO:0046872">
    <property type="term" value="F:metal ion binding"/>
    <property type="evidence" value="ECO:0007669"/>
    <property type="project" value="UniProtKB-KW"/>
</dbReference>
<evidence type="ECO:0000256" key="7">
    <source>
        <dbReference type="ARBA" id="ARBA00043224"/>
    </source>
</evidence>
<dbReference type="GO" id="GO:0008936">
    <property type="term" value="F:nicotinamidase activity"/>
    <property type="evidence" value="ECO:0007669"/>
    <property type="project" value="UniProtKB-EC"/>
</dbReference>
<dbReference type="FunFam" id="3.40.50.850:FF:000006">
    <property type="entry name" value="Bifunctional pyrazinamidase/nicotinamidase"/>
    <property type="match status" value="1"/>
</dbReference>
<dbReference type="AlphaFoldDB" id="A0A6B9G8F6"/>
<dbReference type="PANTHER" id="PTHR11080:SF2">
    <property type="entry name" value="LD05707P"/>
    <property type="match status" value="1"/>
</dbReference>
<dbReference type="InterPro" id="IPR052347">
    <property type="entry name" value="Isochorismatase_Nicotinamidase"/>
</dbReference>
<name>A0A6B9G8F6_PANCY</name>
<feature type="domain" description="Isochorismatase-like" evidence="10">
    <location>
        <begin position="47"/>
        <end position="239"/>
    </location>
</feature>
<organism evidence="11 12">
    <name type="scientific">Pantoea cypripedii</name>
    <name type="common">Pectobacterium cypripedii</name>
    <name type="synonym">Erwinia cypripedii</name>
    <dbReference type="NCBI Taxonomy" id="55209"/>
    <lineage>
        <taxon>Bacteria</taxon>
        <taxon>Pseudomonadati</taxon>
        <taxon>Pseudomonadota</taxon>
        <taxon>Gammaproteobacteria</taxon>
        <taxon>Enterobacterales</taxon>
        <taxon>Erwiniaceae</taxon>
        <taxon>Pantoea</taxon>
    </lineage>
</organism>
<dbReference type="Pfam" id="PF00857">
    <property type="entry name" value="Isochorismatase"/>
    <property type="match status" value="1"/>
</dbReference>
<dbReference type="EC" id="3.5.1.19" evidence="6"/>
<keyword evidence="11" id="KW-0614">Plasmid</keyword>
<comment type="pathway">
    <text evidence="5">Cofactor biosynthesis; nicotinate biosynthesis; nicotinate from nicotinamide: step 1/1.</text>
</comment>
<evidence type="ECO:0000256" key="1">
    <source>
        <dbReference type="ARBA" id="ARBA00006336"/>
    </source>
</evidence>
<comment type="similarity">
    <text evidence="1">Belongs to the isochorismatase family.</text>
</comment>
<geneLocation type="plasmid" evidence="12">
    <name>pne1b</name>
</geneLocation>
<dbReference type="Gene3D" id="3.40.50.850">
    <property type="entry name" value="Isochorismatase-like"/>
    <property type="match status" value="1"/>
</dbReference>
<keyword evidence="2" id="KW-0662">Pyridine nucleotide biosynthesis</keyword>
<dbReference type="NCBIfam" id="NF008623">
    <property type="entry name" value="PRK11609.1"/>
    <property type="match status" value="1"/>
</dbReference>
<feature type="chain" id="PRO_5025372317" description="Nicotinamidase" evidence="9">
    <location>
        <begin position="28"/>
        <end position="252"/>
    </location>
</feature>
<evidence type="ECO:0000313" key="12">
    <source>
        <dbReference type="Proteomes" id="UP000502005"/>
    </source>
</evidence>
<dbReference type="GO" id="GO:0019363">
    <property type="term" value="P:pyridine nucleotide biosynthetic process"/>
    <property type="evidence" value="ECO:0007669"/>
    <property type="project" value="UniProtKB-KW"/>
</dbReference>
<feature type="signal peptide" evidence="9">
    <location>
        <begin position="1"/>
        <end position="27"/>
    </location>
</feature>
<sequence>MHNISRRKLIVASLGATALAATGSVFAKSGESNKTSLRGNKMSSKRALIIVDMQNDFLPGGALAVQDSDVIIPVINSLYDKFDNIIVTQDWHPAGHISFASSHEGKKPLDVIETSYGPQVLWPDHCVQGSSGAEISKQVKTDKAQLVIRKGYNIELDSYSAFEEADHSTPTGLAGYLNERGISELYVVGVATDFCVGWTAMDAVKKGFNVSVIEDATKGIDLDGSLADAWDKMQAAGVKRVNSADITAVVRA</sequence>
<keyword evidence="4" id="KW-0378">Hydrolase</keyword>
<keyword evidence="3" id="KW-0479">Metal-binding</keyword>
<dbReference type="CDD" id="cd01011">
    <property type="entry name" value="nicotinamidase"/>
    <property type="match status" value="1"/>
</dbReference>
<gene>
    <name evidence="11" type="ORF">CUN67_24145</name>
</gene>
<evidence type="ECO:0000256" key="9">
    <source>
        <dbReference type="SAM" id="SignalP"/>
    </source>
</evidence>
<evidence type="ECO:0000256" key="5">
    <source>
        <dbReference type="ARBA" id="ARBA00037900"/>
    </source>
</evidence>
<evidence type="ECO:0000256" key="6">
    <source>
        <dbReference type="ARBA" id="ARBA00039017"/>
    </source>
</evidence>
<dbReference type="PANTHER" id="PTHR11080">
    <property type="entry name" value="PYRAZINAMIDASE/NICOTINAMIDASE"/>
    <property type="match status" value="1"/>
</dbReference>
<evidence type="ECO:0000256" key="2">
    <source>
        <dbReference type="ARBA" id="ARBA00022642"/>
    </source>
</evidence>
<evidence type="ECO:0000259" key="10">
    <source>
        <dbReference type="Pfam" id="PF00857"/>
    </source>
</evidence>
<proteinExistence type="inferred from homology"/>